<gene>
    <name evidence="1" type="ORF">ACFQKB_29280</name>
</gene>
<dbReference type="RefSeq" id="WP_160823065.1">
    <property type="nucleotide sequence ID" value="NZ_JBHSXS010000022.1"/>
</dbReference>
<protein>
    <submittedName>
        <fullName evidence="1">Trypsin-like peptidase domain-containing protein</fullName>
    </submittedName>
</protein>
<dbReference type="EMBL" id="JBHSXS010000022">
    <property type="protein sequence ID" value="MFC6883883.1"/>
    <property type="molecule type" value="Genomic_DNA"/>
</dbReference>
<evidence type="ECO:0000313" key="2">
    <source>
        <dbReference type="Proteomes" id="UP001596380"/>
    </source>
</evidence>
<dbReference type="InterPro" id="IPR009003">
    <property type="entry name" value="Peptidase_S1_PA"/>
</dbReference>
<evidence type="ECO:0000313" key="1">
    <source>
        <dbReference type="EMBL" id="MFC6883883.1"/>
    </source>
</evidence>
<comment type="caution">
    <text evidence="1">The sequence shown here is derived from an EMBL/GenBank/DDBJ whole genome shotgun (WGS) entry which is preliminary data.</text>
</comment>
<sequence>MRQSPGPWLVRVDDVEGRVRGGGTLLDEEHVLTCAHVLDPDAGAVVRARGGDGGIKAAVRDLVPPSDEGHRGDVAVLRLAAPVEGAPRVRLRRKWTVDEVVRSFGFREGAEAGGLTAFGRLSGYDLYGERVEIIPRDAKGPVIERGFSGAAALNAAGEVCGVVVSVVTDLRDASWMIGVDALLRHLPWLREYLVVDDSVNDRRFRVPTAGRSDPDTPLKRALAEWIGDDSAGGVVVVSGAEAATAVAELVGPALPAYRARVSQRERDGGLPFGSVDAALDATGRTTAEMSAAIATALGLRADGGRGLIHALEALGPPVTVVVNSVDAAADPAELCERVLWPIAVRSPLLRVRLLLGFGGEPWSRFADALVTGP</sequence>
<dbReference type="Pfam" id="PF13365">
    <property type="entry name" value="Trypsin_2"/>
    <property type="match status" value="1"/>
</dbReference>
<reference evidence="2" key="1">
    <citation type="journal article" date="2019" name="Int. J. Syst. Evol. Microbiol.">
        <title>The Global Catalogue of Microorganisms (GCM) 10K type strain sequencing project: providing services to taxonomists for standard genome sequencing and annotation.</title>
        <authorList>
            <consortium name="The Broad Institute Genomics Platform"/>
            <consortium name="The Broad Institute Genome Sequencing Center for Infectious Disease"/>
            <person name="Wu L."/>
            <person name="Ma J."/>
        </authorList>
    </citation>
    <scope>NUCLEOTIDE SEQUENCE [LARGE SCALE GENOMIC DNA]</scope>
    <source>
        <strain evidence="2">JCM 3369</strain>
    </source>
</reference>
<name>A0ABW2CTI4_9ACTN</name>
<accession>A0ABW2CTI4</accession>
<keyword evidence="2" id="KW-1185">Reference proteome</keyword>
<organism evidence="1 2">
    <name type="scientific">Actinomadura yumaensis</name>
    <dbReference type="NCBI Taxonomy" id="111807"/>
    <lineage>
        <taxon>Bacteria</taxon>
        <taxon>Bacillati</taxon>
        <taxon>Actinomycetota</taxon>
        <taxon>Actinomycetes</taxon>
        <taxon>Streptosporangiales</taxon>
        <taxon>Thermomonosporaceae</taxon>
        <taxon>Actinomadura</taxon>
    </lineage>
</organism>
<dbReference type="Proteomes" id="UP001596380">
    <property type="component" value="Unassembled WGS sequence"/>
</dbReference>
<dbReference type="SUPFAM" id="SSF50494">
    <property type="entry name" value="Trypsin-like serine proteases"/>
    <property type="match status" value="1"/>
</dbReference>
<proteinExistence type="predicted"/>
<dbReference type="Gene3D" id="2.40.10.120">
    <property type="match status" value="1"/>
</dbReference>